<dbReference type="Proteomes" id="UP000284243">
    <property type="component" value="Unassembled WGS sequence"/>
</dbReference>
<sequence length="194" mass="21441">MKKIFTLLCICCLGFGAMAQLPINLGVHGGISSNRIKFKDIPQAIGTQANTGYMVGAFMRVNLGKLYLEPALNYSHKKSVIEEKAQALGENPDNFDLKLNTFDIPIMLGFQVLDLSIVKLRAFLGPVLSVGKVKNLKKLGDISTDKTNWHGKVGVGVDVWKLTFDIDYEKAFKNLGHELKAPRSFNFTLGLKII</sequence>
<comment type="caution">
    <text evidence="3">The sequence shown here is derived from an EMBL/GenBank/DDBJ whole genome shotgun (WGS) entry which is preliminary data.</text>
</comment>
<organism evidence="3 4">
    <name type="scientific">Odoribacter splanchnicus</name>
    <dbReference type="NCBI Taxonomy" id="28118"/>
    <lineage>
        <taxon>Bacteria</taxon>
        <taxon>Pseudomonadati</taxon>
        <taxon>Bacteroidota</taxon>
        <taxon>Bacteroidia</taxon>
        <taxon>Bacteroidales</taxon>
        <taxon>Odoribacteraceae</taxon>
        <taxon>Odoribacter</taxon>
    </lineage>
</organism>
<evidence type="ECO:0000259" key="2">
    <source>
        <dbReference type="Pfam" id="PF13568"/>
    </source>
</evidence>
<feature type="domain" description="Outer membrane protein beta-barrel" evidence="2">
    <location>
        <begin position="19"/>
        <end position="175"/>
    </location>
</feature>
<evidence type="ECO:0000313" key="4">
    <source>
        <dbReference type="Proteomes" id="UP000284243"/>
    </source>
</evidence>
<feature type="signal peptide" evidence="1">
    <location>
        <begin position="1"/>
        <end position="19"/>
    </location>
</feature>
<accession>A0A412TNH6</accession>
<proteinExistence type="predicted"/>
<evidence type="ECO:0000313" key="3">
    <source>
        <dbReference type="EMBL" id="RGU55372.1"/>
    </source>
</evidence>
<dbReference type="InterPro" id="IPR025665">
    <property type="entry name" value="Beta-barrel_OMP_2"/>
</dbReference>
<feature type="chain" id="PRO_5019067515" evidence="1">
    <location>
        <begin position="20"/>
        <end position="194"/>
    </location>
</feature>
<dbReference type="Pfam" id="PF13568">
    <property type="entry name" value="OMP_b-brl_2"/>
    <property type="match status" value="1"/>
</dbReference>
<protein>
    <submittedName>
        <fullName evidence="3">PorT family protein</fullName>
    </submittedName>
</protein>
<gene>
    <name evidence="3" type="ORF">DWW57_12545</name>
</gene>
<dbReference type="RefSeq" id="WP_113028307.1">
    <property type="nucleotide sequence ID" value="NZ_CABJFF010000012.1"/>
</dbReference>
<name>A0A412TNH6_9BACT</name>
<evidence type="ECO:0000256" key="1">
    <source>
        <dbReference type="SAM" id="SignalP"/>
    </source>
</evidence>
<dbReference type="AlphaFoldDB" id="A0A412TNH6"/>
<reference evidence="3 4" key="1">
    <citation type="submission" date="2018-08" db="EMBL/GenBank/DDBJ databases">
        <title>A genome reference for cultivated species of the human gut microbiota.</title>
        <authorList>
            <person name="Zou Y."/>
            <person name="Xue W."/>
            <person name="Luo G."/>
        </authorList>
    </citation>
    <scope>NUCLEOTIDE SEQUENCE [LARGE SCALE GENOMIC DNA]</scope>
    <source>
        <strain evidence="3 4">AF16-14</strain>
    </source>
</reference>
<dbReference type="EMBL" id="QRYC01000018">
    <property type="protein sequence ID" value="RGU55372.1"/>
    <property type="molecule type" value="Genomic_DNA"/>
</dbReference>
<keyword evidence="1" id="KW-0732">Signal</keyword>